<reference evidence="16 17" key="1">
    <citation type="submission" date="2023-03" db="EMBL/GenBank/DDBJ databases">
        <title>Diaphorobacter basophil sp. nov., isolated from a sewage-treatment plant.</title>
        <authorList>
            <person name="Yang K."/>
        </authorList>
    </citation>
    <scope>NUCLEOTIDE SEQUENCE [LARGE SCALE GENOMIC DNA]</scope>
    <source>
        <strain evidence="16 17">Y-1</strain>
    </source>
</reference>
<dbReference type="GO" id="GO:0005524">
    <property type="term" value="F:ATP binding"/>
    <property type="evidence" value="ECO:0007669"/>
    <property type="project" value="UniProtKB-KW"/>
</dbReference>
<evidence type="ECO:0000313" key="17">
    <source>
        <dbReference type="Proteomes" id="UP001303211"/>
    </source>
</evidence>
<keyword evidence="8" id="KW-0418">Kinase</keyword>
<dbReference type="SUPFAM" id="SSF47384">
    <property type="entry name" value="Homodimeric domain of signal transducing histidine kinase"/>
    <property type="match status" value="1"/>
</dbReference>
<keyword evidence="5" id="KW-0808">Transferase</keyword>
<dbReference type="PANTHER" id="PTHR45436">
    <property type="entry name" value="SENSOR HISTIDINE KINASE YKOH"/>
    <property type="match status" value="1"/>
</dbReference>
<evidence type="ECO:0000256" key="10">
    <source>
        <dbReference type="ARBA" id="ARBA00022989"/>
    </source>
</evidence>
<feature type="domain" description="HAMP" evidence="15">
    <location>
        <begin position="181"/>
        <end position="236"/>
    </location>
</feature>
<feature type="compositionally biased region" description="Low complexity" evidence="12">
    <location>
        <begin position="451"/>
        <end position="461"/>
    </location>
</feature>
<protein>
    <recommendedName>
        <fullName evidence="3">histidine kinase</fullName>
        <ecNumber evidence="3">2.7.13.3</ecNumber>
    </recommendedName>
</protein>
<evidence type="ECO:0000256" key="11">
    <source>
        <dbReference type="ARBA" id="ARBA00023012"/>
    </source>
</evidence>
<keyword evidence="17" id="KW-1185">Reference proteome</keyword>
<evidence type="ECO:0000256" key="8">
    <source>
        <dbReference type="ARBA" id="ARBA00022777"/>
    </source>
</evidence>
<evidence type="ECO:0000256" key="2">
    <source>
        <dbReference type="ARBA" id="ARBA00004141"/>
    </source>
</evidence>
<keyword evidence="9 16" id="KW-0067">ATP-binding</keyword>
<evidence type="ECO:0000313" key="16">
    <source>
        <dbReference type="EMBL" id="WOO33565.1"/>
    </source>
</evidence>
<evidence type="ECO:0000256" key="9">
    <source>
        <dbReference type="ARBA" id="ARBA00022840"/>
    </source>
</evidence>
<evidence type="ECO:0000256" key="12">
    <source>
        <dbReference type="SAM" id="MobiDB-lite"/>
    </source>
</evidence>
<dbReference type="Gene3D" id="3.30.565.10">
    <property type="entry name" value="Histidine kinase-like ATPase, C-terminal domain"/>
    <property type="match status" value="1"/>
</dbReference>
<dbReference type="Proteomes" id="UP001303211">
    <property type="component" value="Chromosome"/>
</dbReference>
<gene>
    <name evidence="16" type="ORF">P4826_05675</name>
</gene>
<dbReference type="EC" id="2.7.13.3" evidence="3"/>
<evidence type="ECO:0000259" key="14">
    <source>
        <dbReference type="PROSITE" id="PS50109"/>
    </source>
</evidence>
<evidence type="ECO:0000256" key="3">
    <source>
        <dbReference type="ARBA" id="ARBA00012438"/>
    </source>
</evidence>
<evidence type="ECO:0000259" key="15">
    <source>
        <dbReference type="PROSITE" id="PS50885"/>
    </source>
</evidence>
<feature type="transmembrane region" description="Helical" evidence="13">
    <location>
        <begin position="21"/>
        <end position="40"/>
    </location>
</feature>
<keyword evidence="4" id="KW-0597">Phosphoprotein</keyword>
<keyword evidence="13" id="KW-0472">Membrane</keyword>
<dbReference type="CDD" id="cd00082">
    <property type="entry name" value="HisKA"/>
    <property type="match status" value="1"/>
</dbReference>
<feature type="domain" description="Histidine kinase" evidence="14">
    <location>
        <begin position="244"/>
        <end position="452"/>
    </location>
</feature>
<dbReference type="Pfam" id="PF02518">
    <property type="entry name" value="HATPase_c"/>
    <property type="match status" value="1"/>
</dbReference>
<keyword evidence="10 13" id="KW-1133">Transmembrane helix</keyword>
<dbReference type="InterPro" id="IPR036890">
    <property type="entry name" value="HATPase_C_sf"/>
</dbReference>
<sequence length="473" mass="50602">MSAGPNAERAQSLAGRLARTLILWVGGVWLLCVLGVAWYTDSEINHNFDNEIVEVAHRMFDIALQHLDQAPARAADAGPLILPSPGSFADADVLYQLVAPGGQVLARSAEARPEQFDVPLAQGFANTPAWRVYTLIHPTRTIYLQVADPLQERREAANRTLTGLILTMLAMLPPLALLLRRIARRELRMLDQLTHEISLRGGQLLTPIALAGLPRELRSVEDHVNRLLERLAHALDVERALAANAAHELRTPLAAARLRLQTALEHGLSQGDVQAAINALHTLGLRTEKLLQLSRAESSAPFARQPVDLGQLATTVAQEFWQDDVAVDRLDLVLDYAGPGPIALGDFDALAIALRNLVENALHYAGSSAVELIVGPGSMLTVRDHGPGVDGARLQALQQRHVRDSAERAGYGLGLSIVATIAAKHGAGLTLTSPLPGESGGFEARLRLGAATAPAHASSPAAAPPFAPESPPR</sequence>
<keyword evidence="6 13" id="KW-0812">Transmembrane</keyword>
<evidence type="ECO:0000256" key="4">
    <source>
        <dbReference type="ARBA" id="ARBA00022553"/>
    </source>
</evidence>
<dbReference type="SMART" id="SM00387">
    <property type="entry name" value="HATPase_c"/>
    <property type="match status" value="1"/>
</dbReference>
<dbReference type="SUPFAM" id="SSF55874">
    <property type="entry name" value="ATPase domain of HSP90 chaperone/DNA topoisomerase II/histidine kinase"/>
    <property type="match status" value="1"/>
</dbReference>
<dbReference type="InterPro" id="IPR003661">
    <property type="entry name" value="HisK_dim/P_dom"/>
</dbReference>
<feature type="transmembrane region" description="Helical" evidence="13">
    <location>
        <begin position="160"/>
        <end position="179"/>
    </location>
</feature>
<feature type="region of interest" description="Disordered" evidence="12">
    <location>
        <begin position="451"/>
        <end position="473"/>
    </location>
</feature>
<dbReference type="InterPro" id="IPR003594">
    <property type="entry name" value="HATPase_dom"/>
</dbReference>
<keyword evidence="7" id="KW-0547">Nucleotide-binding</keyword>
<dbReference type="SMART" id="SM00388">
    <property type="entry name" value="HisKA"/>
    <property type="match status" value="1"/>
</dbReference>
<evidence type="ECO:0000256" key="13">
    <source>
        <dbReference type="SAM" id="Phobius"/>
    </source>
</evidence>
<keyword evidence="11" id="KW-0902">Two-component regulatory system</keyword>
<dbReference type="InterPro" id="IPR003660">
    <property type="entry name" value="HAMP_dom"/>
</dbReference>
<dbReference type="PROSITE" id="PS50109">
    <property type="entry name" value="HIS_KIN"/>
    <property type="match status" value="1"/>
</dbReference>
<feature type="compositionally biased region" description="Pro residues" evidence="12">
    <location>
        <begin position="462"/>
        <end position="473"/>
    </location>
</feature>
<name>A0ABZ0J5M8_9BURK</name>
<evidence type="ECO:0000256" key="1">
    <source>
        <dbReference type="ARBA" id="ARBA00000085"/>
    </source>
</evidence>
<proteinExistence type="predicted"/>
<dbReference type="RefSeq" id="WP_317702931.1">
    <property type="nucleotide sequence ID" value="NZ_CP136921.1"/>
</dbReference>
<dbReference type="PANTHER" id="PTHR45436:SF14">
    <property type="entry name" value="SENSOR PROTEIN QSEC"/>
    <property type="match status" value="1"/>
</dbReference>
<dbReference type="Pfam" id="PF00512">
    <property type="entry name" value="HisKA"/>
    <property type="match status" value="1"/>
</dbReference>
<dbReference type="Gene3D" id="1.10.287.130">
    <property type="match status" value="1"/>
</dbReference>
<dbReference type="EMBL" id="CP136921">
    <property type="protein sequence ID" value="WOO33565.1"/>
    <property type="molecule type" value="Genomic_DNA"/>
</dbReference>
<evidence type="ECO:0000256" key="7">
    <source>
        <dbReference type="ARBA" id="ARBA00022741"/>
    </source>
</evidence>
<accession>A0ABZ0J5M8</accession>
<comment type="subcellular location">
    <subcellularLocation>
        <location evidence="2">Membrane</location>
        <topology evidence="2">Multi-pass membrane protein</topology>
    </subcellularLocation>
</comment>
<dbReference type="InterPro" id="IPR050428">
    <property type="entry name" value="TCS_sensor_his_kinase"/>
</dbReference>
<dbReference type="InterPro" id="IPR036097">
    <property type="entry name" value="HisK_dim/P_sf"/>
</dbReference>
<dbReference type="PROSITE" id="PS50885">
    <property type="entry name" value="HAMP"/>
    <property type="match status" value="1"/>
</dbReference>
<organism evidence="16 17">
    <name type="scientific">Diaphorobacter limosus</name>
    <dbReference type="NCBI Taxonomy" id="3036128"/>
    <lineage>
        <taxon>Bacteria</taxon>
        <taxon>Pseudomonadati</taxon>
        <taxon>Pseudomonadota</taxon>
        <taxon>Betaproteobacteria</taxon>
        <taxon>Burkholderiales</taxon>
        <taxon>Comamonadaceae</taxon>
        <taxon>Diaphorobacter</taxon>
    </lineage>
</organism>
<evidence type="ECO:0000256" key="6">
    <source>
        <dbReference type="ARBA" id="ARBA00022692"/>
    </source>
</evidence>
<evidence type="ECO:0000256" key="5">
    <source>
        <dbReference type="ARBA" id="ARBA00022679"/>
    </source>
</evidence>
<comment type="catalytic activity">
    <reaction evidence="1">
        <text>ATP + protein L-histidine = ADP + protein N-phospho-L-histidine.</text>
        <dbReference type="EC" id="2.7.13.3"/>
    </reaction>
</comment>
<dbReference type="InterPro" id="IPR005467">
    <property type="entry name" value="His_kinase_dom"/>
</dbReference>